<dbReference type="Proteomes" id="UP000236728">
    <property type="component" value="Unassembled WGS sequence"/>
</dbReference>
<gene>
    <name evidence="1" type="ORF">SAMN05421819_3563</name>
</gene>
<protein>
    <recommendedName>
        <fullName evidence="3">Phage gp6-like head-tail connector protein</fullName>
    </recommendedName>
</protein>
<keyword evidence="2" id="KW-1185">Reference proteome</keyword>
<dbReference type="OrthoDB" id="8590732at2"/>
<evidence type="ECO:0000313" key="1">
    <source>
        <dbReference type="EMBL" id="SEG56341.1"/>
    </source>
</evidence>
<accession>A0A1H6B661</accession>
<evidence type="ECO:0000313" key="2">
    <source>
        <dbReference type="Proteomes" id="UP000236728"/>
    </source>
</evidence>
<dbReference type="RefSeq" id="WP_103934412.1">
    <property type="nucleotide sequence ID" value="NZ_FNVA01000006.1"/>
</dbReference>
<dbReference type="AlphaFoldDB" id="A0A1H6B661"/>
<proteinExistence type="predicted"/>
<sequence>MATGDLITIEQLKAWNGKSDAATDFDSAMGDAITATSADFLRAIDRFDFLAADYTEVREGDGGTHLSLRHWPINSVAALTVAGTAVSASPDGIAAGYSIVQQPDPERLRDIFFVGGSTMQDGAAVSVTYNAGYATPPADVVQAVLEWVSLRWRGRPGTGITSQRDAGGEHVTYDAQAPAPPSALDVIERYKRSWPNYNKRQDDRDYRVTRINRTMTEKLA</sequence>
<organism evidence="1 2">
    <name type="scientific">Bryocella elongata</name>
    <dbReference type="NCBI Taxonomy" id="863522"/>
    <lineage>
        <taxon>Bacteria</taxon>
        <taxon>Pseudomonadati</taxon>
        <taxon>Acidobacteriota</taxon>
        <taxon>Terriglobia</taxon>
        <taxon>Terriglobales</taxon>
        <taxon>Acidobacteriaceae</taxon>
        <taxon>Bryocella</taxon>
    </lineage>
</organism>
<evidence type="ECO:0008006" key="3">
    <source>
        <dbReference type="Google" id="ProtNLM"/>
    </source>
</evidence>
<dbReference type="EMBL" id="FNVA01000006">
    <property type="protein sequence ID" value="SEG56341.1"/>
    <property type="molecule type" value="Genomic_DNA"/>
</dbReference>
<name>A0A1H6B661_9BACT</name>
<reference evidence="1 2" key="1">
    <citation type="submission" date="2016-10" db="EMBL/GenBank/DDBJ databases">
        <authorList>
            <person name="de Groot N.N."/>
        </authorList>
    </citation>
    <scope>NUCLEOTIDE SEQUENCE [LARGE SCALE GENOMIC DNA]</scope>
    <source>
        <strain evidence="1 2">DSM 22489</strain>
    </source>
</reference>